<organism evidence="1 2">
    <name type="scientific">Kingdonia uniflora</name>
    <dbReference type="NCBI Taxonomy" id="39325"/>
    <lineage>
        <taxon>Eukaryota</taxon>
        <taxon>Viridiplantae</taxon>
        <taxon>Streptophyta</taxon>
        <taxon>Embryophyta</taxon>
        <taxon>Tracheophyta</taxon>
        <taxon>Spermatophyta</taxon>
        <taxon>Magnoliopsida</taxon>
        <taxon>Ranunculales</taxon>
        <taxon>Circaeasteraceae</taxon>
        <taxon>Kingdonia</taxon>
    </lineage>
</organism>
<comment type="caution">
    <text evidence="1">The sequence shown here is derived from an EMBL/GenBank/DDBJ whole genome shotgun (WGS) entry which is preliminary data.</text>
</comment>
<accession>A0A7J7LVX8</accession>
<proteinExistence type="predicted"/>
<evidence type="ECO:0008006" key="3">
    <source>
        <dbReference type="Google" id="ProtNLM"/>
    </source>
</evidence>
<keyword evidence="2" id="KW-1185">Reference proteome</keyword>
<dbReference type="Proteomes" id="UP000541444">
    <property type="component" value="Unassembled WGS sequence"/>
</dbReference>
<dbReference type="PANTHER" id="PTHR33527">
    <property type="entry name" value="OS07G0274300 PROTEIN"/>
    <property type="match status" value="1"/>
</dbReference>
<dbReference type="PANTHER" id="PTHR33527:SF14">
    <property type="entry name" value="OS07G0274300 PROTEIN"/>
    <property type="match status" value="1"/>
</dbReference>
<sequence length="317" mass="35934">MDLVSLTDEEIKSIHTIERKIFKRLVSNLGRDIGVSMQIIALWLWLEQMGFPSVIHQVSGLPDIVLNSLAEEAVTCLRSLENRSSFQGRDILFTLNLMERYGISLQFIHENQICALKEVTSILVERCMRAFSDISIVPQAIKSQGGVQEGQMIPTMASNIPSFLLTSPTQPSQVYSPIPSPAWILPDNHFSKIQIVNNNLEMGEPSISHPNMDLMLISSNLKEEAREDNRIMFVTFSRGYPVTKVELHEFLTRRYGDCIEAIYMQDGTPDAQPLFARVVFYSSSFIDTILGGNEKESFVINGKHVRMRRYMSNRGSK</sequence>
<dbReference type="OrthoDB" id="1882251at2759"/>
<evidence type="ECO:0000313" key="2">
    <source>
        <dbReference type="Proteomes" id="UP000541444"/>
    </source>
</evidence>
<evidence type="ECO:0000313" key="1">
    <source>
        <dbReference type="EMBL" id="KAF6146747.1"/>
    </source>
</evidence>
<protein>
    <recommendedName>
        <fullName evidence="3">RRM domain-containing protein</fullName>
    </recommendedName>
</protein>
<name>A0A7J7LVX8_9MAGN</name>
<dbReference type="AlphaFoldDB" id="A0A7J7LVX8"/>
<gene>
    <name evidence="1" type="ORF">GIB67_009033</name>
</gene>
<dbReference type="EMBL" id="JACGCM010001965">
    <property type="protein sequence ID" value="KAF6146747.1"/>
    <property type="molecule type" value="Genomic_DNA"/>
</dbReference>
<reference evidence="1 2" key="1">
    <citation type="journal article" date="2020" name="IScience">
        <title>Genome Sequencing of the Endangered Kingdonia uniflora (Circaeasteraceae, Ranunculales) Reveals Potential Mechanisms of Evolutionary Specialization.</title>
        <authorList>
            <person name="Sun Y."/>
            <person name="Deng T."/>
            <person name="Zhang A."/>
            <person name="Moore M.J."/>
            <person name="Landis J.B."/>
            <person name="Lin N."/>
            <person name="Zhang H."/>
            <person name="Zhang X."/>
            <person name="Huang J."/>
            <person name="Zhang X."/>
            <person name="Sun H."/>
            <person name="Wang H."/>
        </authorList>
    </citation>
    <scope>NUCLEOTIDE SEQUENCE [LARGE SCALE GENOMIC DNA]</scope>
    <source>
        <strain evidence="1">TB1705</strain>
        <tissue evidence="1">Leaf</tissue>
    </source>
</reference>